<evidence type="ECO:0000259" key="3">
    <source>
        <dbReference type="SMART" id="SM01119"/>
    </source>
</evidence>
<dbReference type="GO" id="GO:0036088">
    <property type="term" value="P:D-serine catabolic process"/>
    <property type="evidence" value="ECO:0007669"/>
    <property type="project" value="TreeGrafter"/>
</dbReference>
<evidence type="ECO:0000256" key="2">
    <source>
        <dbReference type="ARBA" id="ARBA00023239"/>
    </source>
</evidence>
<accession>A0A937FBV7</accession>
<dbReference type="Pfam" id="PF14031">
    <property type="entry name" value="D-ser_dehydrat"/>
    <property type="match status" value="1"/>
</dbReference>
<gene>
    <name evidence="4" type="ORF">JL102_17850</name>
</gene>
<dbReference type="Pfam" id="PF01168">
    <property type="entry name" value="Ala_racemase_N"/>
    <property type="match status" value="1"/>
</dbReference>
<comment type="similarity">
    <text evidence="1">Belongs to the DSD1 family.</text>
</comment>
<dbReference type="SUPFAM" id="SSF51419">
    <property type="entry name" value="PLP-binding barrel"/>
    <property type="match status" value="1"/>
</dbReference>
<dbReference type="EMBL" id="JAESIY010000010">
    <property type="protein sequence ID" value="MBL3658020.1"/>
    <property type="molecule type" value="Genomic_DNA"/>
</dbReference>
<evidence type="ECO:0000256" key="1">
    <source>
        <dbReference type="ARBA" id="ARBA00005323"/>
    </source>
</evidence>
<dbReference type="Proteomes" id="UP000659388">
    <property type="component" value="Unassembled WGS sequence"/>
</dbReference>
<reference evidence="4" key="1">
    <citation type="submission" date="2021-01" db="EMBL/GenBank/DDBJ databases">
        <title>Fulvivirga kasyanovii gen. nov., sp nov., a novel member of the phylum Bacteroidetes isolated from seawater in a mussel farm.</title>
        <authorList>
            <person name="Zhao L.-H."/>
            <person name="Wang Z.-J."/>
        </authorList>
    </citation>
    <scope>NUCLEOTIDE SEQUENCE</scope>
    <source>
        <strain evidence="4">2943</strain>
    </source>
</reference>
<keyword evidence="2" id="KW-0456">Lyase</keyword>
<sequence>MLSISKPTLILDEEKCRYNIKRMKEKADANNQDFRPHFKTHQSNGIGLWLKEAGVQAITVSSLDMAFYFSQAGWNDITVAFPFNVLEAGELQKFPSNCHLTLLVDNEQAVSCLIALGLPLSVFIEIDSGAHRTGLSMSDKGSILKLIIKVRSSENLSFKGLYSHAGHSYQCRGEDEVKTVHKYLQDNLKALKHTLVEAGEIYVCTGDTPTCSVGSHFAGSDALSPGNFVFYDVMQAEIGACSYNDIAVAVACPVVSKNAERKEICIYGGAIHFSKDSVEIDGNQSFGQYVENVGELGWGNVVPGCNLKGLSQEHGILQVTDAVFNKIKVGDVVKILPIHSCLAAQCLGHYMTTGGMWVEHFVSIKSQR</sequence>
<dbReference type="GO" id="GO:0008721">
    <property type="term" value="F:D-serine ammonia-lyase activity"/>
    <property type="evidence" value="ECO:0007669"/>
    <property type="project" value="TreeGrafter"/>
</dbReference>
<comment type="caution">
    <text evidence="4">The sequence shown here is derived from an EMBL/GenBank/DDBJ whole genome shotgun (WGS) entry which is preliminary data.</text>
</comment>
<dbReference type="RefSeq" id="WP_202245813.1">
    <property type="nucleotide sequence ID" value="NZ_JAESIY010000010.1"/>
</dbReference>
<dbReference type="AlphaFoldDB" id="A0A937FBV7"/>
<dbReference type="SMART" id="SM01119">
    <property type="entry name" value="D-ser_dehydrat"/>
    <property type="match status" value="1"/>
</dbReference>
<dbReference type="InterPro" id="IPR026956">
    <property type="entry name" value="D-ser_dehydrat-like_dom"/>
</dbReference>
<evidence type="ECO:0000313" key="4">
    <source>
        <dbReference type="EMBL" id="MBL3658020.1"/>
    </source>
</evidence>
<feature type="domain" description="D-serine dehydratase-like" evidence="3">
    <location>
        <begin position="247"/>
        <end position="354"/>
    </location>
</feature>
<dbReference type="PANTHER" id="PTHR28004">
    <property type="entry name" value="ZGC:162816-RELATED"/>
    <property type="match status" value="1"/>
</dbReference>
<dbReference type="InterPro" id="IPR001608">
    <property type="entry name" value="Ala_racemase_N"/>
</dbReference>
<dbReference type="Gene3D" id="2.40.37.20">
    <property type="entry name" value="D-serine dehydratase-like domain"/>
    <property type="match status" value="1"/>
</dbReference>
<dbReference type="Gene3D" id="3.20.20.10">
    <property type="entry name" value="Alanine racemase"/>
    <property type="match status" value="1"/>
</dbReference>
<keyword evidence="5" id="KW-1185">Reference proteome</keyword>
<dbReference type="InterPro" id="IPR051466">
    <property type="entry name" value="D-amino_acid_metab_enzyme"/>
</dbReference>
<name>A0A937FBV7_9BACT</name>
<dbReference type="PANTHER" id="PTHR28004:SF2">
    <property type="entry name" value="D-SERINE DEHYDRATASE"/>
    <property type="match status" value="1"/>
</dbReference>
<dbReference type="InterPro" id="IPR042208">
    <property type="entry name" value="D-ser_dehydrat-like_sf"/>
</dbReference>
<organism evidence="4 5">
    <name type="scientific">Fulvivirga sediminis</name>
    <dbReference type="NCBI Taxonomy" id="2803949"/>
    <lineage>
        <taxon>Bacteria</taxon>
        <taxon>Pseudomonadati</taxon>
        <taxon>Bacteroidota</taxon>
        <taxon>Cytophagia</taxon>
        <taxon>Cytophagales</taxon>
        <taxon>Fulvivirgaceae</taxon>
        <taxon>Fulvivirga</taxon>
    </lineage>
</organism>
<dbReference type="InterPro" id="IPR029066">
    <property type="entry name" value="PLP-binding_barrel"/>
</dbReference>
<evidence type="ECO:0000313" key="5">
    <source>
        <dbReference type="Proteomes" id="UP000659388"/>
    </source>
</evidence>
<proteinExistence type="inferred from homology"/>
<protein>
    <submittedName>
        <fullName evidence="4">Alanine racemase</fullName>
    </submittedName>
</protein>